<keyword evidence="1" id="KW-1133">Transmembrane helix</keyword>
<evidence type="ECO:0000313" key="4">
    <source>
        <dbReference type="EMBL" id="TQM91687.1"/>
    </source>
</evidence>
<dbReference type="InterPro" id="IPR012037">
    <property type="entry name" value="Alpha/beta-hydrolase_fam"/>
</dbReference>
<dbReference type="Proteomes" id="UP000320582">
    <property type="component" value="Unassembled WGS sequence"/>
</dbReference>
<dbReference type="InterPro" id="IPR027787">
    <property type="entry name" value="Alpha/beta-hydrolase_catalytic"/>
</dbReference>
<dbReference type="EMBL" id="VFPT01000001">
    <property type="protein sequence ID" value="TQM91687.1"/>
    <property type="molecule type" value="Genomic_DNA"/>
</dbReference>
<feature type="domain" description="Alpha/beta-hydrolase N-terminal" evidence="3">
    <location>
        <begin position="34"/>
        <end position="241"/>
    </location>
</feature>
<feature type="transmembrane region" description="Helical" evidence="1">
    <location>
        <begin position="121"/>
        <end position="143"/>
    </location>
</feature>
<evidence type="ECO:0000259" key="3">
    <source>
        <dbReference type="Pfam" id="PF15420"/>
    </source>
</evidence>
<keyword evidence="1" id="KW-0812">Transmembrane</keyword>
<protein>
    <submittedName>
        <fullName evidence="4">Putative membrane protein</fullName>
    </submittedName>
</protein>
<feature type="transmembrane region" description="Helical" evidence="1">
    <location>
        <begin position="45"/>
        <end position="70"/>
    </location>
</feature>
<dbReference type="InterPro" id="IPR027788">
    <property type="entry name" value="Alpha/beta-hydrolase_N_dom"/>
</dbReference>
<comment type="caution">
    <text evidence="4">The sequence shown here is derived from an EMBL/GenBank/DDBJ whole genome shotgun (WGS) entry which is preliminary data.</text>
</comment>
<dbReference type="Pfam" id="PF15420">
    <property type="entry name" value="Abhydrolase_9_N"/>
    <property type="match status" value="1"/>
</dbReference>
<feature type="transmembrane region" description="Helical" evidence="1">
    <location>
        <begin position="20"/>
        <end position="39"/>
    </location>
</feature>
<evidence type="ECO:0000313" key="5">
    <source>
        <dbReference type="Proteomes" id="UP000320582"/>
    </source>
</evidence>
<feature type="domain" description="Alpha/beta-hydrolase catalytic" evidence="2">
    <location>
        <begin position="258"/>
        <end position="545"/>
    </location>
</feature>
<feature type="transmembrane region" description="Helical" evidence="1">
    <location>
        <begin position="82"/>
        <end position="101"/>
    </location>
</feature>
<evidence type="ECO:0000256" key="1">
    <source>
        <dbReference type="SAM" id="Phobius"/>
    </source>
</evidence>
<feature type="transmembrane region" description="Helical" evidence="1">
    <location>
        <begin position="155"/>
        <end position="178"/>
    </location>
</feature>
<gene>
    <name evidence="4" type="ORF">BD293_0262</name>
</gene>
<name>A0A543K9D6_9RHOB</name>
<dbReference type="RefSeq" id="WP_211840971.1">
    <property type="nucleotide sequence ID" value="NZ_VFPT01000001.1"/>
</dbReference>
<accession>A0A543K9D6</accession>
<dbReference type="Pfam" id="PF10081">
    <property type="entry name" value="Abhydrolase_9"/>
    <property type="match status" value="1"/>
</dbReference>
<reference evidence="4 5" key="1">
    <citation type="submission" date="2019-06" db="EMBL/GenBank/DDBJ databases">
        <title>Genomic Encyclopedia of Archaeal and Bacterial Type Strains, Phase II (KMG-II): from individual species to whole genera.</title>
        <authorList>
            <person name="Goeker M."/>
        </authorList>
    </citation>
    <scope>NUCLEOTIDE SEQUENCE [LARGE SCALE GENOMIC DNA]</scope>
    <source>
        <strain evidence="4 5">DSM 18423</strain>
    </source>
</reference>
<proteinExistence type="predicted"/>
<keyword evidence="1" id="KW-0472">Membrane</keyword>
<dbReference type="AlphaFoldDB" id="A0A543K9D6"/>
<keyword evidence="5" id="KW-1185">Reference proteome</keyword>
<dbReference type="PIRSF" id="PIRSF007542">
    <property type="entry name" value="UCP007542"/>
    <property type="match status" value="1"/>
</dbReference>
<organism evidence="4 5">
    <name type="scientific">Roseinatronobacter monicus</name>
    <dbReference type="NCBI Taxonomy" id="393481"/>
    <lineage>
        <taxon>Bacteria</taxon>
        <taxon>Pseudomonadati</taxon>
        <taxon>Pseudomonadota</taxon>
        <taxon>Alphaproteobacteria</taxon>
        <taxon>Rhodobacterales</taxon>
        <taxon>Paracoccaceae</taxon>
        <taxon>Roseinatronobacter</taxon>
    </lineage>
</organism>
<sequence length="556" mass="60236">MSLASQTSHHARIWLPKPSLPALALGTLFFMASLTPSLVPRETLVQAVLSGVSLAAGYAIGLVLSSLWSRLEFPHLPPRTKLYVRAGLLLVCFIASAVALWQASEWQNGLRALMDMPPVDTVRPITIAGGAAAVFLLMIWFARLSLLAVRKLSGALARILPGPQAILVAITVTALLFWNIGNGVLVRGAFTAVDRVYAGLDGVFEETSPRPSDPRKTGAPGSLIDWADLGRTGRAMIAASPDQAQIEAATGAPAQEPLRVYVGLNAALDPQARAELALAELKRIDAFSRGTLVIATPTGTGTVNASGQQALEYILHGDVATVSVQYSYVASWLALLSDPEYGVETAREVFAAVYGHWRTLPPETRPALYLNGLSLGALNSELSHNLHDVVGDPFDGALWVGPPFNSPTWTEVTRNRNSGTPAWLPAYGDGSAVRFMNQTGLISNSTEPWGRFRILYMQHASDAVTFFDPRSAWRRPDWMDAPRGPDVSPDFPWLPVVTFLQLGVDMMTAVKPPRGYGHRYSFGSYARAWAMLLDRQDWSEEALDALIAHVAPAEQR</sequence>
<evidence type="ECO:0000259" key="2">
    <source>
        <dbReference type="Pfam" id="PF10081"/>
    </source>
</evidence>